<dbReference type="InterPro" id="IPR036663">
    <property type="entry name" value="Fumarylacetoacetase_C_sf"/>
</dbReference>
<feature type="domain" description="Fumarylacetoacetase-like C-terminal" evidence="3">
    <location>
        <begin position="68"/>
        <end position="273"/>
    </location>
</feature>
<evidence type="ECO:0000313" key="5">
    <source>
        <dbReference type="Proteomes" id="UP000020467"/>
    </source>
</evidence>
<protein>
    <recommendedName>
        <fullName evidence="3">Fumarylacetoacetase-like C-terminal domain-containing protein</fullName>
    </recommendedName>
</protein>
<dbReference type="InterPro" id="IPR011234">
    <property type="entry name" value="Fumarylacetoacetase-like_C"/>
</dbReference>
<dbReference type="eggNOG" id="KOG1535">
    <property type="taxonomic scope" value="Eukaryota"/>
</dbReference>
<dbReference type="HOGENOM" id="CLU_028458_2_1_1"/>
<comment type="similarity">
    <text evidence="1">Belongs to the FAH family.</text>
</comment>
<comment type="caution">
    <text evidence="4">The sequence shown here is derived from an EMBL/GenBank/DDBJ whole genome shotgun (WGS) entry which is preliminary data.</text>
</comment>
<accession>A0A010RML4</accession>
<evidence type="ECO:0000256" key="1">
    <source>
        <dbReference type="ARBA" id="ARBA00010211"/>
    </source>
</evidence>
<dbReference type="PANTHER" id="PTHR11820">
    <property type="entry name" value="ACYLPYRUVASE"/>
    <property type="match status" value="1"/>
</dbReference>
<dbReference type="Proteomes" id="UP000020467">
    <property type="component" value="Unassembled WGS sequence"/>
</dbReference>
<dbReference type="KEGG" id="cfj:CFIO01_07907"/>
<reference evidence="4 5" key="1">
    <citation type="submission" date="2014-02" db="EMBL/GenBank/DDBJ databases">
        <title>The genome sequence of Colletotrichum fioriniae PJ7.</title>
        <authorList>
            <person name="Baroncelli R."/>
            <person name="Thon M.R."/>
        </authorList>
    </citation>
    <scope>NUCLEOTIDE SEQUENCE [LARGE SCALE GENOMIC DNA]</scope>
    <source>
        <strain evidence="4 5">PJ7</strain>
    </source>
</reference>
<dbReference type="SUPFAM" id="SSF56529">
    <property type="entry name" value="FAH"/>
    <property type="match status" value="1"/>
</dbReference>
<dbReference type="EMBL" id="JARH01001068">
    <property type="protein sequence ID" value="EXF73363.1"/>
    <property type="molecule type" value="Genomic_DNA"/>
</dbReference>
<dbReference type="GO" id="GO:0046872">
    <property type="term" value="F:metal ion binding"/>
    <property type="evidence" value="ECO:0007669"/>
    <property type="project" value="UniProtKB-KW"/>
</dbReference>
<sequence>MSFDRLIRFEDAEGVERYGNIDNNVPASELVGKTVQVVSGTLESGFDVSDDQAVVGKLLCPLANTPLIICAGVNYKSHANETKFQPPKKPVIFATPPDRLAGPLDDIKIHPDAQELLDYEGELSVVIGKDGFDISEDEALDYVLGYTVSNDVSARNLHALDVSGYQMGYAKSFDGFGPLGPSLVSPKLISDPQNLKLTTTVNGTVRQSSDTSQMIWSCRQLISFASRGRTLRRGTVIMTGTPEGVGWHTNGCLNDGDVVQVEIEKLGHIKNKMVFQKSD</sequence>
<dbReference type="AlphaFoldDB" id="A0A010RML4"/>
<keyword evidence="5" id="KW-1185">Reference proteome</keyword>
<dbReference type="STRING" id="1445577.A0A010RML4"/>
<evidence type="ECO:0000259" key="3">
    <source>
        <dbReference type="Pfam" id="PF01557"/>
    </source>
</evidence>
<keyword evidence="2" id="KW-0479">Metal-binding</keyword>
<dbReference type="FunFam" id="3.90.850.10:FF:000002">
    <property type="entry name" value="2-hydroxyhepta-2,4-diene-1,7-dioate isomerase"/>
    <property type="match status" value="1"/>
</dbReference>
<dbReference type="GO" id="GO:0050163">
    <property type="term" value="F:oxaloacetate tautomerase activity"/>
    <property type="evidence" value="ECO:0007669"/>
    <property type="project" value="UniProtKB-ARBA"/>
</dbReference>
<proteinExistence type="inferred from homology"/>
<dbReference type="Gene3D" id="3.90.850.10">
    <property type="entry name" value="Fumarylacetoacetase-like, C-terminal domain"/>
    <property type="match status" value="1"/>
</dbReference>
<evidence type="ECO:0000313" key="4">
    <source>
        <dbReference type="EMBL" id="EXF73363.1"/>
    </source>
</evidence>
<name>A0A010RML4_9PEZI</name>
<organism evidence="4 5">
    <name type="scientific">Colletotrichum fioriniae PJ7</name>
    <dbReference type="NCBI Taxonomy" id="1445577"/>
    <lineage>
        <taxon>Eukaryota</taxon>
        <taxon>Fungi</taxon>
        <taxon>Dikarya</taxon>
        <taxon>Ascomycota</taxon>
        <taxon>Pezizomycotina</taxon>
        <taxon>Sordariomycetes</taxon>
        <taxon>Hypocreomycetidae</taxon>
        <taxon>Glomerellales</taxon>
        <taxon>Glomerellaceae</taxon>
        <taxon>Colletotrichum</taxon>
        <taxon>Colletotrichum acutatum species complex</taxon>
    </lineage>
</organism>
<dbReference type="OrthoDB" id="411064at2759"/>
<gene>
    <name evidence="4" type="ORF">CFIO01_07907</name>
</gene>
<dbReference type="Pfam" id="PF01557">
    <property type="entry name" value="FAA_hydrolase"/>
    <property type="match status" value="1"/>
</dbReference>
<dbReference type="GO" id="GO:0006107">
    <property type="term" value="P:oxaloacetate metabolic process"/>
    <property type="evidence" value="ECO:0007669"/>
    <property type="project" value="UniProtKB-ARBA"/>
</dbReference>
<evidence type="ECO:0000256" key="2">
    <source>
        <dbReference type="ARBA" id="ARBA00022723"/>
    </source>
</evidence>